<evidence type="ECO:0000256" key="5">
    <source>
        <dbReference type="ARBA" id="ARBA00022801"/>
    </source>
</evidence>
<keyword evidence="7" id="KW-0482">Metalloprotease</keyword>
<comment type="caution">
    <text evidence="10">The sequence shown here is derived from an EMBL/GenBank/DDBJ whole genome shotgun (WGS) entry which is preliminary data.</text>
</comment>
<dbReference type="EMBL" id="JBHMDM010000004">
    <property type="protein sequence ID" value="MFB9377252.1"/>
    <property type="molecule type" value="Genomic_DNA"/>
</dbReference>
<dbReference type="PANTHER" id="PTHR11733">
    <property type="entry name" value="ZINC METALLOPROTEASE FAMILY M13 NEPRILYSIN-RELATED"/>
    <property type="match status" value="1"/>
</dbReference>
<dbReference type="Gene3D" id="1.10.1380.10">
    <property type="entry name" value="Neutral endopeptidase , domain2"/>
    <property type="match status" value="1"/>
</dbReference>
<keyword evidence="6" id="KW-0862">Zinc</keyword>
<name>A0ABV5LT35_9ACTN</name>
<dbReference type="Proteomes" id="UP001589748">
    <property type="component" value="Unassembled WGS sequence"/>
</dbReference>
<feature type="domain" description="Peptidase M13 N-terminal" evidence="9">
    <location>
        <begin position="19"/>
        <end position="396"/>
    </location>
</feature>
<feature type="domain" description="Peptidase M13 C-terminal" evidence="8">
    <location>
        <begin position="448"/>
        <end position="651"/>
    </location>
</feature>
<evidence type="ECO:0000256" key="7">
    <source>
        <dbReference type="ARBA" id="ARBA00023049"/>
    </source>
</evidence>
<dbReference type="PROSITE" id="PS51885">
    <property type="entry name" value="NEPRILYSIN"/>
    <property type="match status" value="1"/>
</dbReference>
<dbReference type="Pfam" id="PF01431">
    <property type="entry name" value="Peptidase_M13"/>
    <property type="match status" value="1"/>
</dbReference>
<dbReference type="PANTHER" id="PTHR11733:SF167">
    <property type="entry name" value="FI17812P1-RELATED"/>
    <property type="match status" value="1"/>
</dbReference>
<gene>
    <name evidence="10" type="ORF">ACFFVI_09740</name>
</gene>
<keyword evidence="11" id="KW-1185">Reference proteome</keyword>
<dbReference type="Pfam" id="PF05649">
    <property type="entry name" value="Peptidase_M13_N"/>
    <property type="match status" value="1"/>
</dbReference>
<evidence type="ECO:0000313" key="10">
    <source>
        <dbReference type="EMBL" id="MFB9377252.1"/>
    </source>
</evidence>
<evidence type="ECO:0000256" key="2">
    <source>
        <dbReference type="ARBA" id="ARBA00007357"/>
    </source>
</evidence>
<dbReference type="SUPFAM" id="SSF55486">
    <property type="entry name" value="Metalloproteases ('zincins'), catalytic domain"/>
    <property type="match status" value="1"/>
</dbReference>
<dbReference type="CDD" id="cd08662">
    <property type="entry name" value="M13"/>
    <property type="match status" value="1"/>
</dbReference>
<evidence type="ECO:0000256" key="4">
    <source>
        <dbReference type="ARBA" id="ARBA00022723"/>
    </source>
</evidence>
<dbReference type="InterPro" id="IPR018497">
    <property type="entry name" value="Peptidase_M13_C"/>
</dbReference>
<dbReference type="InterPro" id="IPR024079">
    <property type="entry name" value="MetalloPept_cat_dom_sf"/>
</dbReference>
<keyword evidence="4" id="KW-0479">Metal-binding</keyword>
<dbReference type="InterPro" id="IPR008753">
    <property type="entry name" value="Peptidase_M13_N"/>
</dbReference>
<sequence length="654" mass="72436">MTTETPPFAATDLDGSVRPQDDLFRHVNGRWLDSTEIPADRAVDGAFIRLRDESEAQCRAIVESAAASDAEPGSVRRKIGDLYASFMDEERVEALGVSPLAADLAAVDAVTDHAELVRRFGALERSGVGGPFAYWVDTDNGDSERYVVYVTQSGLGLPDESYYREEQYEGIRAAYRRHVENIFTLAGRPDPAGAAGRVLDLETALAAHHWDRVRNRDANLTYNKVTGEQFAALLPGVDVPAWLAAARIPADAFAEVVVRQPSYLEGLAEVLTATPVEVWREWLAWRVLHQGAALLSSPFVAENFAFYGTTLTGAPELRQRWKRGIGLVESNLGEALGRLYVEEHFPPVAKSRMEELVANLVEAYRVDIEALDWMTRETKDRALLKLSQFTPKIGHPDEWRDYTALEIDRDDLVGNVRRAFSFEVDRELAKLGGPVDRGEWFMSPQTVNAYYNPGLNEIVFPAAILRPPFFSPDADDAENYGGIGAVIGHEIGHGFDDQGSKYDGRGNLVDWWTDADRAEFGKRTEALVAQYDALEPPETPGQHVNGSLTVGENIGDLGGLTIAHKAYLISLGGAEAPVVDGLTGPQRLFNGWARVWCGKVRPEEVARRLAVDPHSPPEFRCNAVVRNLDEFHAAYDVQPGDALWMDPQERVRIW</sequence>
<keyword evidence="3" id="KW-0645">Protease</keyword>
<organism evidence="10 11">
    <name type="scientific">Kineococcus gynurae</name>
    <dbReference type="NCBI Taxonomy" id="452979"/>
    <lineage>
        <taxon>Bacteria</taxon>
        <taxon>Bacillati</taxon>
        <taxon>Actinomycetota</taxon>
        <taxon>Actinomycetes</taxon>
        <taxon>Kineosporiales</taxon>
        <taxon>Kineosporiaceae</taxon>
        <taxon>Kineococcus</taxon>
    </lineage>
</organism>
<protein>
    <submittedName>
        <fullName evidence="10">M13 family metallopeptidase</fullName>
    </submittedName>
</protein>
<evidence type="ECO:0000256" key="6">
    <source>
        <dbReference type="ARBA" id="ARBA00022833"/>
    </source>
</evidence>
<evidence type="ECO:0000256" key="1">
    <source>
        <dbReference type="ARBA" id="ARBA00001947"/>
    </source>
</evidence>
<dbReference type="InterPro" id="IPR042089">
    <property type="entry name" value="Peptidase_M13_dom_2"/>
</dbReference>
<comment type="cofactor">
    <cofactor evidence="1">
        <name>Zn(2+)</name>
        <dbReference type="ChEBI" id="CHEBI:29105"/>
    </cofactor>
</comment>
<evidence type="ECO:0000256" key="3">
    <source>
        <dbReference type="ARBA" id="ARBA00022670"/>
    </source>
</evidence>
<dbReference type="Gene3D" id="3.40.390.10">
    <property type="entry name" value="Collagenase (Catalytic Domain)"/>
    <property type="match status" value="1"/>
</dbReference>
<evidence type="ECO:0000259" key="9">
    <source>
        <dbReference type="Pfam" id="PF05649"/>
    </source>
</evidence>
<evidence type="ECO:0000313" key="11">
    <source>
        <dbReference type="Proteomes" id="UP001589748"/>
    </source>
</evidence>
<dbReference type="InterPro" id="IPR000718">
    <property type="entry name" value="Peptidase_M13"/>
</dbReference>
<evidence type="ECO:0000259" key="8">
    <source>
        <dbReference type="Pfam" id="PF01431"/>
    </source>
</evidence>
<comment type="similarity">
    <text evidence="2">Belongs to the peptidase M13 family.</text>
</comment>
<dbReference type="RefSeq" id="WP_380134803.1">
    <property type="nucleotide sequence ID" value="NZ_JBHLUI010000003.1"/>
</dbReference>
<reference evidence="10 11" key="1">
    <citation type="submission" date="2024-09" db="EMBL/GenBank/DDBJ databases">
        <authorList>
            <person name="Sun Q."/>
            <person name="Mori K."/>
        </authorList>
    </citation>
    <scope>NUCLEOTIDE SEQUENCE [LARGE SCALE GENOMIC DNA]</scope>
    <source>
        <strain evidence="10 11">TISTR 1856</strain>
    </source>
</reference>
<keyword evidence="5" id="KW-0378">Hydrolase</keyword>
<dbReference type="PRINTS" id="PR00786">
    <property type="entry name" value="NEPRILYSIN"/>
</dbReference>
<proteinExistence type="inferred from homology"/>
<accession>A0ABV5LT35</accession>